<evidence type="ECO:0000256" key="5">
    <source>
        <dbReference type="ARBA" id="ARBA00023012"/>
    </source>
</evidence>
<dbReference type="Proteomes" id="UP000236311">
    <property type="component" value="Unassembled WGS sequence"/>
</dbReference>
<keyword evidence="6" id="KW-0812">Transmembrane</keyword>
<dbReference type="OrthoDB" id="9768405at2"/>
<feature type="domain" description="Histidine kinase/HSP90-like ATPase" evidence="7">
    <location>
        <begin position="419"/>
        <end position="510"/>
    </location>
</feature>
<reference evidence="8 9" key="1">
    <citation type="submission" date="2018-01" db="EMBL/GenBank/DDBJ databases">
        <authorList>
            <person name="Gaut B.S."/>
            <person name="Morton B.R."/>
            <person name="Clegg M.T."/>
            <person name="Duvall M.R."/>
        </authorList>
    </citation>
    <scope>NUCLEOTIDE SEQUENCE [LARGE SCALE GENOMIC DNA]</scope>
    <source>
        <strain evidence="8">GP69</strain>
    </source>
</reference>
<evidence type="ECO:0000256" key="6">
    <source>
        <dbReference type="SAM" id="Phobius"/>
    </source>
</evidence>
<feature type="transmembrane region" description="Helical" evidence="6">
    <location>
        <begin position="266"/>
        <end position="287"/>
    </location>
</feature>
<evidence type="ECO:0000256" key="3">
    <source>
        <dbReference type="ARBA" id="ARBA00022679"/>
    </source>
</evidence>
<dbReference type="InterPro" id="IPR050482">
    <property type="entry name" value="Sensor_HK_TwoCompSys"/>
</dbReference>
<protein>
    <recommendedName>
        <fullName evidence="2">histidine kinase</fullName>
        <ecNumber evidence="2">2.7.13.3</ecNumber>
    </recommendedName>
</protein>
<dbReference type="AlphaFoldDB" id="A0A2K4ZNS9"/>
<evidence type="ECO:0000313" key="8">
    <source>
        <dbReference type="EMBL" id="SOY32138.1"/>
    </source>
</evidence>
<dbReference type="RefSeq" id="WP_103242120.1">
    <property type="nucleotide sequence ID" value="NZ_JANJZD010000044.1"/>
</dbReference>
<dbReference type="PANTHER" id="PTHR24421">
    <property type="entry name" value="NITRATE/NITRITE SENSOR PROTEIN NARX-RELATED"/>
    <property type="match status" value="1"/>
</dbReference>
<dbReference type="Pfam" id="PF02518">
    <property type="entry name" value="HATPase_c"/>
    <property type="match status" value="1"/>
</dbReference>
<dbReference type="PANTHER" id="PTHR24421:SF10">
    <property type="entry name" value="NITRATE_NITRITE SENSOR PROTEIN NARQ"/>
    <property type="match status" value="1"/>
</dbReference>
<feature type="transmembrane region" description="Helical" evidence="6">
    <location>
        <begin position="178"/>
        <end position="197"/>
    </location>
</feature>
<organism evidence="8 9">
    <name type="scientific">Acetatifactor muris</name>
    <dbReference type="NCBI Taxonomy" id="879566"/>
    <lineage>
        <taxon>Bacteria</taxon>
        <taxon>Bacillati</taxon>
        <taxon>Bacillota</taxon>
        <taxon>Clostridia</taxon>
        <taxon>Lachnospirales</taxon>
        <taxon>Lachnospiraceae</taxon>
        <taxon>Acetatifactor</taxon>
    </lineage>
</organism>
<feature type="transmembrane region" description="Helical" evidence="6">
    <location>
        <begin position="146"/>
        <end position="166"/>
    </location>
</feature>
<evidence type="ECO:0000313" key="9">
    <source>
        <dbReference type="Proteomes" id="UP000236311"/>
    </source>
</evidence>
<feature type="transmembrane region" description="Helical" evidence="6">
    <location>
        <begin position="209"/>
        <end position="226"/>
    </location>
</feature>
<accession>A0A2K4ZNS9</accession>
<keyword evidence="3 8" id="KW-0808">Transferase</keyword>
<dbReference type="GO" id="GO:0000160">
    <property type="term" value="P:phosphorelay signal transduction system"/>
    <property type="evidence" value="ECO:0007669"/>
    <property type="project" value="UniProtKB-KW"/>
</dbReference>
<feature type="transmembrane region" description="Helical" evidence="6">
    <location>
        <begin position="90"/>
        <end position="110"/>
    </location>
</feature>
<dbReference type="SUPFAM" id="SSF55874">
    <property type="entry name" value="ATPase domain of HSP90 chaperone/DNA topoisomerase II/histidine kinase"/>
    <property type="match status" value="1"/>
</dbReference>
<evidence type="ECO:0000256" key="4">
    <source>
        <dbReference type="ARBA" id="ARBA00022777"/>
    </source>
</evidence>
<dbReference type="InterPro" id="IPR036890">
    <property type="entry name" value="HATPase_C_sf"/>
</dbReference>
<evidence type="ECO:0000256" key="2">
    <source>
        <dbReference type="ARBA" id="ARBA00012438"/>
    </source>
</evidence>
<feature type="transmembrane region" description="Helical" evidence="6">
    <location>
        <begin position="31"/>
        <end position="50"/>
    </location>
</feature>
<evidence type="ECO:0000256" key="1">
    <source>
        <dbReference type="ARBA" id="ARBA00000085"/>
    </source>
</evidence>
<dbReference type="Gene3D" id="3.30.565.10">
    <property type="entry name" value="Histidine kinase-like ATPase, C-terminal domain"/>
    <property type="match status" value="1"/>
</dbReference>
<keyword evidence="5" id="KW-0902">Two-component regulatory system</keyword>
<evidence type="ECO:0000259" key="7">
    <source>
        <dbReference type="Pfam" id="PF02518"/>
    </source>
</evidence>
<proteinExistence type="predicted"/>
<keyword evidence="4 8" id="KW-0418">Kinase</keyword>
<dbReference type="InterPro" id="IPR003594">
    <property type="entry name" value="HATPase_dom"/>
</dbReference>
<keyword evidence="6" id="KW-0472">Membrane</keyword>
<comment type="catalytic activity">
    <reaction evidence="1">
        <text>ATP + protein L-histidine = ADP + protein N-phospho-L-histidine.</text>
        <dbReference type="EC" id="2.7.13.3"/>
    </reaction>
</comment>
<feature type="transmembrane region" description="Helical" evidence="6">
    <location>
        <begin position="238"/>
        <end position="260"/>
    </location>
</feature>
<dbReference type="GO" id="GO:0004673">
    <property type="term" value="F:protein histidine kinase activity"/>
    <property type="evidence" value="ECO:0007669"/>
    <property type="project" value="UniProtKB-EC"/>
</dbReference>
<dbReference type="EMBL" id="OFSM01000040">
    <property type="protein sequence ID" value="SOY32138.1"/>
    <property type="molecule type" value="Genomic_DNA"/>
</dbReference>
<keyword evidence="6" id="KW-1133">Transmembrane helix</keyword>
<dbReference type="CDD" id="cd16917">
    <property type="entry name" value="HATPase_UhpB-NarQ-NarX-like"/>
    <property type="match status" value="1"/>
</dbReference>
<feature type="transmembrane region" description="Helical" evidence="6">
    <location>
        <begin position="62"/>
        <end position="78"/>
    </location>
</feature>
<feature type="transmembrane region" description="Helical" evidence="6">
    <location>
        <begin position="7"/>
        <end position="25"/>
    </location>
</feature>
<sequence length="521" mass="58533">MKRITLNLLLFANSILLIIYMALAINRNMAFNATGTVSLFLSSLMLIDITYISSCNVSGNKVISLFCGLLALHSWYILLSAQDDARTGMVFSALSPVIWYVSINFILMFLFQGSGYKFKKTVNICLTGTCICSLIGLLASNEIFSLFYGIQFLAGWLCFIFIVVFHRKRTAFVFKAEWKYILFSLVTVSILFLAYYFSTMGVSGHLSNFGIYLPVLLFSMSIHGIIRKEHSSAPLSTIFSSLQSALILLAGAVICGLSALASGIGFPLFFLMLDAVFVFVYACNIALDFNLRHGKSAMARESRYYAALEQLQQEEQLNLEFANFLHDDILQDLLSIKNMMKKAGRPDIQKIITEALDNMNTYIRERMQDYRPAMLPKLTVKENYQSLLAYISQSFPHRNIRVTFECPDSLFLAAPYDIFVYRLLKELVTNIYKHSVGEKAWITLAQDNGTITLLIRDNGAADADTLSSADPSKHSGLSLVTERVNNMEGSVKITNNFPHGVCIQITLPMKGDVSYQYFISR</sequence>
<feature type="transmembrane region" description="Helical" evidence="6">
    <location>
        <begin position="122"/>
        <end position="140"/>
    </location>
</feature>
<keyword evidence="9" id="KW-1185">Reference proteome</keyword>
<dbReference type="EC" id="2.7.13.3" evidence="2"/>
<name>A0A2K4ZNS9_9FIRM</name>
<gene>
    <name evidence="8" type="primary">comP</name>
    <name evidence="8" type="ORF">AMURIS_04891</name>
</gene>